<feature type="domain" description="DJ-1/PfpI" evidence="5">
    <location>
        <begin position="58"/>
        <end position="250"/>
    </location>
</feature>
<dbReference type="SUPFAM" id="SSF52317">
    <property type="entry name" value="Class I glutamine amidotransferase-like"/>
    <property type="match status" value="1"/>
</dbReference>
<feature type="chain" id="PRO_5018773883" evidence="4">
    <location>
        <begin position="32"/>
        <end position="378"/>
    </location>
</feature>
<dbReference type="PANTHER" id="PTHR48094:SF11">
    <property type="entry name" value="GLUTATHIONE-INDEPENDENT GLYOXALASE HSP31-RELATED"/>
    <property type="match status" value="1"/>
</dbReference>
<keyword evidence="7" id="KW-1185">Reference proteome</keyword>
<dbReference type="InterPro" id="IPR029062">
    <property type="entry name" value="Class_I_gatase-like"/>
</dbReference>
<dbReference type="PANTHER" id="PTHR48094">
    <property type="entry name" value="PROTEIN/NUCLEIC ACID DEGLYCASE DJ-1-RELATED"/>
    <property type="match status" value="1"/>
</dbReference>
<dbReference type="InterPro" id="IPR002818">
    <property type="entry name" value="DJ-1/PfpI"/>
</dbReference>
<dbReference type="GO" id="GO:0016740">
    <property type="term" value="F:transferase activity"/>
    <property type="evidence" value="ECO:0007669"/>
    <property type="project" value="UniProtKB-KW"/>
</dbReference>
<keyword evidence="6" id="KW-0315">Glutamine amidotransferase</keyword>
<evidence type="ECO:0000256" key="3">
    <source>
        <dbReference type="ARBA" id="ARBA00038493"/>
    </source>
</evidence>
<dbReference type="AlphaFoldDB" id="A0A3S0KJU9"/>
<dbReference type="OrthoDB" id="9792284at2"/>
<gene>
    <name evidence="6" type="ORF">EKG39_11935</name>
</gene>
<evidence type="ECO:0000256" key="4">
    <source>
        <dbReference type="SAM" id="SignalP"/>
    </source>
</evidence>
<comment type="caution">
    <text evidence="6">The sequence shown here is derived from an EMBL/GenBank/DDBJ whole genome shotgun (WGS) entry which is preliminary data.</text>
</comment>
<dbReference type="InterPro" id="IPR050325">
    <property type="entry name" value="Prot/Nucl_acid_deglycase"/>
</dbReference>
<dbReference type="Proteomes" id="UP000282060">
    <property type="component" value="Unassembled WGS sequence"/>
</dbReference>
<dbReference type="GO" id="GO:0019243">
    <property type="term" value="P:methylglyoxal catabolic process to D-lactate via S-lactoyl-glutathione"/>
    <property type="evidence" value="ECO:0007669"/>
    <property type="project" value="TreeGrafter"/>
</dbReference>
<keyword evidence="2" id="KW-0456">Lyase</keyword>
<keyword evidence="4" id="KW-0732">Signal</keyword>
<keyword evidence="6" id="KW-0808">Transferase</keyword>
<evidence type="ECO:0000256" key="2">
    <source>
        <dbReference type="ARBA" id="ARBA00023239"/>
    </source>
</evidence>
<dbReference type="EMBL" id="RXNV01000004">
    <property type="protein sequence ID" value="RTR32136.1"/>
    <property type="molecule type" value="Genomic_DNA"/>
</dbReference>
<evidence type="ECO:0000313" key="7">
    <source>
        <dbReference type="Proteomes" id="UP000282060"/>
    </source>
</evidence>
<dbReference type="Pfam" id="PF01965">
    <property type="entry name" value="DJ-1_PfpI"/>
    <property type="match status" value="1"/>
</dbReference>
<name>A0A3S0KJU9_9GAMM</name>
<dbReference type="GO" id="GO:0019172">
    <property type="term" value="F:glyoxalase III activity"/>
    <property type="evidence" value="ECO:0007669"/>
    <property type="project" value="TreeGrafter"/>
</dbReference>
<reference evidence="6 7" key="1">
    <citation type="submission" date="2018-12" db="EMBL/GenBank/DDBJ databases">
        <authorList>
            <person name="Yu L."/>
        </authorList>
    </citation>
    <scope>NUCLEOTIDE SEQUENCE [LARGE SCALE GENOMIC DNA]</scope>
    <source>
        <strain evidence="6 7">HAW-EB5</strain>
    </source>
</reference>
<comment type="similarity">
    <text evidence="3">Belongs to the peptidase C56 family. HSP31-like subfamily.</text>
</comment>
<organism evidence="6 7">
    <name type="scientific">Shewanella atlantica</name>
    <dbReference type="NCBI Taxonomy" id="271099"/>
    <lineage>
        <taxon>Bacteria</taxon>
        <taxon>Pseudomonadati</taxon>
        <taxon>Pseudomonadota</taxon>
        <taxon>Gammaproteobacteria</taxon>
        <taxon>Alteromonadales</taxon>
        <taxon>Shewanellaceae</taxon>
        <taxon>Shewanella</taxon>
    </lineage>
</organism>
<evidence type="ECO:0000313" key="6">
    <source>
        <dbReference type="EMBL" id="RTR32136.1"/>
    </source>
</evidence>
<dbReference type="GO" id="GO:0005737">
    <property type="term" value="C:cytoplasm"/>
    <property type="evidence" value="ECO:0007669"/>
    <property type="project" value="TreeGrafter"/>
</dbReference>
<keyword evidence="1" id="KW-0346">Stress response</keyword>
<dbReference type="RefSeq" id="WP_126505976.1">
    <property type="nucleotide sequence ID" value="NZ_RXNV01000004.1"/>
</dbReference>
<protein>
    <submittedName>
        <fullName evidence="6">Type 1 glutamine amidotransferase domain-containing protein</fullName>
    </submittedName>
</protein>
<accession>A0A3S0KJU9</accession>
<evidence type="ECO:0000256" key="1">
    <source>
        <dbReference type="ARBA" id="ARBA00023016"/>
    </source>
</evidence>
<feature type="signal peptide" evidence="4">
    <location>
        <begin position="1"/>
        <end position="31"/>
    </location>
</feature>
<dbReference type="Gene3D" id="3.40.50.880">
    <property type="match status" value="1"/>
</dbReference>
<sequence>MKALLKRTKQLSIKLAMFLTLTAISIQPGVAAETKKIVMVISGYGQQQGEQKPGYEFDEFAKAYRVFRDNGIAVDVASPQGGKVVADKYDPGKPYNAKVLADAEAMAMLNNTLATTALNAQNYDAIFIVGGKGAMFDLPKDEALKTAIANIYQQKGTVAAVCHGPAALVDVKLSDGSYLVANKAVNSFTNQEEQLFGKKWLSKFEFMLQDKLVERGAKFQSSDMMLSHVAIDDRLITGQNPVSTVGVATALVTSLGLTPVDAEQYSEDKTMTVIAKFLSGEAEAINELASKPELYQLPLVGMYGFYYQKSAQTDLQFEHALTLMIVAQKTINNPKLDMQIAKTQHKLGKVDQAKATLNQLLITKPDFKAALDMLQTAF</sequence>
<evidence type="ECO:0000259" key="5">
    <source>
        <dbReference type="Pfam" id="PF01965"/>
    </source>
</evidence>
<proteinExistence type="inferred from homology"/>
<dbReference type="CDD" id="cd03141">
    <property type="entry name" value="GATase1_Hsp31_like"/>
    <property type="match status" value="1"/>
</dbReference>